<keyword evidence="3" id="KW-1185">Reference proteome</keyword>
<dbReference type="GO" id="GO:0032259">
    <property type="term" value="P:methylation"/>
    <property type="evidence" value="ECO:0007669"/>
    <property type="project" value="UniProtKB-KW"/>
</dbReference>
<dbReference type="Proteomes" id="UP000195719">
    <property type="component" value="Unassembled WGS sequence"/>
</dbReference>
<dbReference type="Pfam" id="PF13489">
    <property type="entry name" value="Methyltransf_23"/>
    <property type="match status" value="1"/>
</dbReference>
<accession>A0A1Y6MFU8</accession>
<reference evidence="3" key="1">
    <citation type="submission" date="2017-06" db="EMBL/GenBank/DDBJ databases">
        <authorList>
            <person name="Rodrigo-Torres L."/>
            <person name="Arahal R.D."/>
            <person name="Lucena T."/>
        </authorList>
    </citation>
    <scope>NUCLEOTIDE SEQUENCE [LARGE SCALE GENOMIC DNA]</scope>
    <source>
        <strain evidence="3">CECT 9192</strain>
    </source>
</reference>
<keyword evidence="2" id="KW-0489">Methyltransferase</keyword>
<evidence type="ECO:0000259" key="1">
    <source>
        <dbReference type="Pfam" id="PF13395"/>
    </source>
</evidence>
<gene>
    <name evidence="2" type="ORF">PAND9192_02121</name>
</gene>
<dbReference type="PANTHER" id="PTHR43861">
    <property type="entry name" value="TRANS-ACONITATE 2-METHYLTRANSFERASE-RELATED"/>
    <property type="match status" value="1"/>
</dbReference>
<proteinExistence type="predicted"/>
<organism evidence="2 3">
    <name type="scientific">Photobacterium andalusiense</name>
    <dbReference type="NCBI Taxonomy" id="2204296"/>
    <lineage>
        <taxon>Bacteria</taxon>
        <taxon>Pseudomonadati</taxon>
        <taxon>Pseudomonadota</taxon>
        <taxon>Gammaproteobacteria</taxon>
        <taxon>Vibrionales</taxon>
        <taxon>Vibrionaceae</taxon>
        <taxon>Photobacterium</taxon>
    </lineage>
</organism>
<dbReference type="AlphaFoldDB" id="A0A1Y6MFU8"/>
<dbReference type="SUPFAM" id="SSF53335">
    <property type="entry name" value="S-adenosyl-L-methionine-dependent methyltransferases"/>
    <property type="match status" value="1"/>
</dbReference>
<dbReference type="InterPro" id="IPR003615">
    <property type="entry name" value="HNH_nuc"/>
</dbReference>
<dbReference type="Pfam" id="PF13395">
    <property type="entry name" value="HNH_4"/>
    <property type="match status" value="1"/>
</dbReference>
<dbReference type="EMBL" id="FYAJ01000003">
    <property type="protein sequence ID" value="SMY35443.1"/>
    <property type="molecule type" value="Genomic_DNA"/>
</dbReference>
<dbReference type="CDD" id="cd02440">
    <property type="entry name" value="AdoMet_MTases"/>
    <property type="match status" value="1"/>
</dbReference>
<evidence type="ECO:0000313" key="3">
    <source>
        <dbReference type="Proteomes" id="UP000195719"/>
    </source>
</evidence>
<protein>
    <submittedName>
        <fullName evidence="2">Methyltransferase domain protein</fullName>
    </submittedName>
</protein>
<keyword evidence="2" id="KW-0808">Transferase</keyword>
<evidence type="ECO:0000313" key="2">
    <source>
        <dbReference type="EMBL" id="SMY35443.1"/>
    </source>
</evidence>
<sequence>MLFLFYFLATYFISYRVFQSVAVILIYSVSRLNVMSKTIDFYHQNAQILSEQYLSLTFEQVHQNWQAHWPASSSKHVLKVLDIGAGAGRDALWFAKHHCDVYAIEPADDLREQGKKYSQQYVDKITWLDDQLPELNSIIELGIRFDCILLSAVWMHLSPAVRKRAFRKLSNLLAPSGKLVISLRYGDFSDARKAYDVSVEELELLAQQHALQVNVISELDTDELGRNSVQWQTVVMQLPDDGSGDLIKVRQIIVNDAKSATYKLALLRTLLHIADAHPGAVRSREDNKVRLPLGLVALYWIRQFKRLIDIDIDGAGIQQTSDSKKGLGFVKPQGWNKLTHLSADDLSIGALFVGDEAKALQTAIRDTLKTIQDGPVTFIYQGAKNNTLFQMERERVPTKDTFVLELGSLAEFGHFVLDESLWECLRLYSSWIEPLVVNQWIAEMRRYKLNEARGIALQTYYDCLKWIDESHDTRGVRYKITALQQNGIELESVWSGKRLQADYQVDHCLPFAYWPNNDKWNLLPASKIENNQKRARVPTRRRLIDSRARIVNWWQLAWQTEQEQKRFFDEAVLSLPHLPLGCHNFDDVFEAMGLQVNGVKSRLLVGEW</sequence>
<dbReference type="InterPro" id="IPR029063">
    <property type="entry name" value="SAM-dependent_MTases_sf"/>
</dbReference>
<dbReference type="Gene3D" id="3.40.50.150">
    <property type="entry name" value="Vaccinia Virus protein VP39"/>
    <property type="match status" value="1"/>
</dbReference>
<dbReference type="GO" id="GO:0008168">
    <property type="term" value="F:methyltransferase activity"/>
    <property type="evidence" value="ECO:0007669"/>
    <property type="project" value="UniProtKB-KW"/>
</dbReference>
<name>A0A1Y6MFU8_9GAMM</name>
<feature type="domain" description="HNH nuclease" evidence="1">
    <location>
        <begin position="501"/>
        <end position="538"/>
    </location>
</feature>